<protein>
    <submittedName>
        <fullName evidence="1">Uncharacterized protein</fullName>
    </submittedName>
</protein>
<gene>
    <name evidence="1" type="ORF">DWY25_17310</name>
</gene>
<comment type="caution">
    <text evidence="1">The sequence shown here is derived from an EMBL/GenBank/DDBJ whole genome shotgun (WGS) entry which is preliminary data.</text>
</comment>
<evidence type="ECO:0000313" key="1">
    <source>
        <dbReference type="EMBL" id="RGR66962.1"/>
    </source>
</evidence>
<dbReference type="Proteomes" id="UP000284178">
    <property type="component" value="Unassembled WGS sequence"/>
</dbReference>
<dbReference type="EMBL" id="QRUP01000035">
    <property type="protein sequence ID" value="RGR66962.1"/>
    <property type="molecule type" value="Genomic_DNA"/>
</dbReference>
<proteinExistence type="predicted"/>
<organism evidence="1 2">
    <name type="scientific">Holdemania filiformis</name>
    <dbReference type="NCBI Taxonomy" id="61171"/>
    <lineage>
        <taxon>Bacteria</taxon>
        <taxon>Bacillati</taxon>
        <taxon>Bacillota</taxon>
        <taxon>Erysipelotrichia</taxon>
        <taxon>Erysipelotrichales</taxon>
        <taxon>Erysipelotrichaceae</taxon>
        <taxon>Holdemania</taxon>
    </lineage>
</organism>
<accession>A0A412FFP1</accession>
<keyword evidence="2" id="KW-1185">Reference proteome</keyword>
<reference evidence="1 2" key="1">
    <citation type="submission" date="2018-08" db="EMBL/GenBank/DDBJ databases">
        <title>A genome reference for cultivated species of the human gut microbiota.</title>
        <authorList>
            <person name="Zou Y."/>
            <person name="Xue W."/>
            <person name="Luo G."/>
        </authorList>
    </citation>
    <scope>NUCLEOTIDE SEQUENCE [LARGE SCALE GENOMIC DNA]</scope>
    <source>
        <strain evidence="1 2">AF24-29</strain>
    </source>
</reference>
<dbReference type="AlphaFoldDB" id="A0A412FFP1"/>
<name>A0A412FFP1_9FIRM</name>
<sequence>MKQIFNFESQKIEYRNLRALERLPDLKQAFPEGIILTHLPLQTRYKLRLALAQKNFPEESGYFVMMALRLFQAEFRACITAEIIVTIRIHSLRIAVQKVITVATQPVRKNCEAVP</sequence>
<evidence type="ECO:0000313" key="2">
    <source>
        <dbReference type="Proteomes" id="UP000284178"/>
    </source>
</evidence>